<dbReference type="PRINTS" id="PR00315">
    <property type="entry name" value="ELONGATNFCT"/>
</dbReference>
<evidence type="ECO:0000256" key="3">
    <source>
        <dbReference type="ARBA" id="ARBA00022741"/>
    </source>
</evidence>
<dbReference type="PROSITE" id="PS51722">
    <property type="entry name" value="G_TR_2"/>
    <property type="match status" value="1"/>
</dbReference>
<dbReference type="AlphaFoldDB" id="V4LTP1"/>
<comment type="similarity">
    <text evidence="2">Belongs to the TRAFAC class translation factor GTPase superfamily. Classic translation factor GTPase family. EF-Tu/EF-1A subfamily.</text>
</comment>
<organism evidence="6 7">
    <name type="scientific">Eutrema salsugineum</name>
    <name type="common">Saltwater cress</name>
    <name type="synonym">Sisymbrium salsugineum</name>
    <dbReference type="NCBI Taxonomy" id="72664"/>
    <lineage>
        <taxon>Eukaryota</taxon>
        <taxon>Viridiplantae</taxon>
        <taxon>Streptophyta</taxon>
        <taxon>Embryophyta</taxon>
        <taxon>Tracheophyta</taxon>
        <taxon>Spermatophyta</taxon>
        <taxon>Magnoliopsida</taxon>
        <taxon>eudicotyledons</taxon>
        <taxon>Gunneridae</taxon>
        <taxon>Pentapetalae</taxon>
        <taxon>rosids</taxon>
        <taxon>malvids</taxon>
        <taxon>Brassicales</taxon>
        <taxon>Brassicaceae</taxon>
        <taxon>Eutremeae</taxon>
        <taxon>Eutrema</taxon>
    </lineage>
</organism>
<dbReference type="InterPro" id="IPR009001">
    <property type="entry name" value="Transl_elong_EF1A/Init_IF2_C"/>
</dbReference>
<dbReference type="InterPro" id="IPR054696">
    <property type="entry name" value="GTP-eEF1A_C"/>
</dbReference>
<dbReference type="Pfam" id="PF00009">
    <property type="entry name" value="GTP_EFTU"/>
    <property type="match status" value="1"/>
</dbReference>
<accession>V4LTP1</accession>
<reference evidence="6 7" key="1">
    <citation type="journal article" date="2013" name="Front. Plant Sci.">
        <title>The Reference Genome of the Halophytic Plant Eutrema salsugineum.</title>
        <authorList>
            <person name="Yang R."/>
            <person name="Jarvis D.E."/>
            <person name="Chen H."/>
            <person name="Beilstein M.A."/>
            <person name="Grimwood J."/>
            <person name="Jenkins J."/>
            <person name="Shu S."/>
            <person name="Prochnik S."/>
            <person name="Xin M."/>
            <person name="Ma C."/>
            <person name="Schmutz J."/>
            <person name="Wing R.A."/>
            <person name="Mitchell-Olds T."/>
            <person name="Schumaker K.S."/>
            <person name="Wang X."/>
        </authorList>
    </citation>
    <scope>NUCLEOTIDE SEQUENCE [LARGE SCALE GENOMIC DNA]</scope>
</reference>
<dbReference type="InterPro" id="IPR027417">
    <property type="entry name" value="P-loop_NTPase"/>
</dbReference>
<comment type="function">
    <text evidence="1">This protein promotes the GTP-dependent binding of aminoacyl-tRNA to the A-site of ribosomes during protein biosynthesis.</text>
</comment>
<dbReference type="EMBL" id="KI517416">
    <property type="protein sequence ID" value="ESQ47174.1"/>
    <property type="molecule type" value="Genomic_DNA"/>
</dbReference>
<evidence type="ECO:0000256" key="4">
    <source>
        <dbReference type="ARBA" id="ARBA00023134"/>
    </source>
</evidence>
<evidence type="ECO:0000256" key="2">
    <source>
        <dbReference type="ARBA" id="ARBA00007249"/>
    </source>
</evidence>
<dbReference type="InterPro" id="IPR000795">
    <property type="entry name" value="T_Tr_GTP-bd_dom"/>
</dbReference>
<feature type="domain" description="Tr-type G" evidence="5">
    <location>
        <begin position="23"/>
        <end position="257"/>
    </location>
</feature>
<dbReference type="eggNOG" id="KOG0459">
    <property type="taxonomic scope" value="Eukaryota"/>
</dbReference>
<keyword evidence="3" id="KW-0547">Nucleotide-binding</keyword>
<name>V4LTP1_EUTSA</name>
<dbReference type="Gramene" id="ESQ47173">
    <property type="protein sequence ID" value="ESQ47173"/>
    <property type="gene ID" value="EUTSA_v10027757mg"/>
</dbReference>
<dbReference type="OrthoDB" id="342024at2759"/>
<dbReference type="EMBL" id="KI517416">
    <property type="protein sequence ID" value="ESQ47173.1"/>
    <property type="molecule type" value="Genomic_DNA"/>
</dbReference>
<dbReference type="GO" id="GO:0005525">
    <property type="term" value="F:GTP binding"/>
    <property type="evidence" value="ECO:0007669"/>
    <property type="project" value="UniProtKB-KW"/>
</dbReference>
<sequence length="455" mass="50946">MSGSLMYRDEIVAMNEDDLENERRHLNVVLIGHSEGGKSTMLGQILLLTGQVDEEEIQECQRKANEYNRESCHLAYIMDTDEYERRNGTVELGRANFDTKNSIVTMLDAPGHKDFVPNMIRGVYEADIGVLVISAREPEFETGFQEGGKVEMIGQTREHVLIAKGLGLEKVIVVVNKMDDPTVNWSEDRYNEIQEKVVPFLQSVGYDTNEDVVFLPISGLIGINMDKRMEDVCSWWSGRTLFEVLDSLEVVPPGDPLGPFRMSIFEHYKDLDSSVVTGRVNSGRIQECDFLTISPNGSYVKVQALYCDDEKVRQAKPGDNLTIHLAGRTGDVTSGSLLLCTMRSCPAVTRFFASVKFFKEPHCGIFFPGYKASLHIHEAIEDCEIIDIRVLEDGVVIEQEIMSVKNREEALCLIEVSKSICMESSSRFPRLGKFVLRCGGHTIASGDVIEPLLSV</sequence>
<dbReference type="Gramene" id="ESQ47174">
    <property type="protein sequence ID" value="ESQ47174"/>
    <property type="gene ID" value="EUTSA_v10027757mg"/>
</dbReference>
<dbReference type="SUPFAM" id="SSF50465">
    <property type="entry name" value="EF-Tu/eEF-1alpha/eIF2-gamma C-terminal domain"/>
    <property type="match status" value="1"/>
</dbReference>
<dbReference type="KEGG" id="eus:EUTSA_v10027757mg"/>
<evidence type="ECO:0000313" key="7">
    <source>
        <dbReference type="Proteomes" id="UP000030689"/>
    </source>
</evidence>
<dbReference type="GO" id="GO:0003924">
    <property type="term" value="F:GTPase activity"/>
    <property type="evidence" value="ECO:0007669"/>
    <property type="project" value="InterPro"/>
</dbReference>
<dbReference type="STRING" id="72664.V4LTP1"/>
<evidence type="ECO:0000256" key="1">
    <source>
        <dbReference type="ARBA" id="ARBA00003982"/>
    </source>
</evidence>
<evidence type="ECO:0000313" key="6">
    <source>
        <dbReference type="EMBL" id="ESQ47174.1"/>
    </source>
</evidence>
<dbReference type="Pfam" id="PF22594">
    <property type="entry name" value="GTP-eEF1A_C"/>
    <property type="match status" value="1"/>
</dbReference>
<dbReference type="PANTHER" id="PTHR23115">
    <property type="entry name" value="TRANSLATION FACTOR"/>
    <property type="match status" value="1"/>
</dbReference>
<evidence type="ECO:0000259" key="5">
    <source>
        <dbReference type="PROSITE" id="PS51722"/>
    </source>
</evidence>
<dbReference type="Gene3D" id="2.40.30.10">
    <property type="entry name" value="Translation factors"/>
    <property type="match status" value="2"/>
</dbReference>
<dbReference type="InterPro" id="IPR050100">
    <property type="entry name" value="TRAFAC_GTPase_members"/>
</dbReference>
<gene>
    <name evidence="6" type="ORF">EUTSA_v10027757mg</name>
</gene>
<dbReference type="SUPFAM" id="SSF52540">
    <property type="entry name" value="P-loop containing nucleoside triphosphate hydrolases"/>
    <property type="match status" value="1"/>
</dbReference>
<proteinExistence type="inferred from homology"/>
<dbReference type="Proteomes" id="UP000030689">
    <property type="component" value="Unassembled WGS sequence"/>
</dbReference>
<keyword evidence="7" id="KW-1185">Reference proteome</keyword>
<keyword evidence="4" id="KW-0342">GTP-binding</keyword>
<dbReference type="EMBL" id="KI517416">
    <property type="protein sequence ID" value="ESQ47175.1"/>
    <property type="molecule type" value="Genomic_DNA"/>
</dbReference>
<dbReference type="Gramene" id="ESQ47175">
    <property type="protein sequence ID" value="ESQ47175"/>
    <property type="gene ID" value="EUTSA_v10027757mg"/>
</dbReference>
<dbReference type="InterPro" id="IPR009000">
    <property type="entry name" value="Transl_B-barrel_sf"/>
</dbReference>
<dbReference type="SUPFAM" id="SSF50447">
    <property type="entry name" value="Translation proteins"/>
    <property type="match status" value="1"/>
</dbReference>
<dbReference type="Gene3D" id="3.40.50.300">
    <property type="entry name" value="P-loop containing nucleotide triphosphate hydrolases"/>
    <property type="match status" value="1"/>
</dbReference>
<protein>
    <recommendedName>
        <fullName evidence="5">Tr-type G domain-containing protein</fullName>
    </recommendedName>
</protein>